<evidence type="ECO:0000313" key="3">
    <source>
        <dbReference type="Proteomes" id="UP001292182"/>
    </source>
</evidence>
<sequence length="362" mass="39535">MTMKAMLLIPALLMASAQAHAQDKAQTSQDGVEQAIRDRNQAPDLDIRTGFAGSGVQLSTGNDNTSVTLVGARSWSRSNDRRLSFSTASAMLTAPVSDKDKKEGAFLTEGGLPKSLSLQGALTIAFSRNPPLPGTREERFRAYQKQQEQCRSLAETAEAREQCERLAYSASGGSTLYDTWNDTPVWYLGASSAIGKRNFSYLATDDFQSRDANRTEYSLSAFGGVNPGNRPLYLGLGYEYRSQYQAVSSRTRCKAASTGTQECFTGAFAQPERNIDSSVFAVTRWQWEFDLGRSGKLPVGVAVNAAYDTRDKVFGIGVPIYFISGASGLNGGVRVDWQDVEDKDERFGVRIFVGTSFKLFGN</sequence>
<dbReference type="Proteomes" id="UP001292182">
    <property type="component" value="Unassembled WGS sequence"/>
</dbReference>
<feature type="signal peptide" evidence="1">
    <location>
        <begin position="1"/>
        <end position="21"/>
    </location>
</feature>
<accession>A0ABU5LLM1</accession>
<proteinExistence type="predicted"/>
<reference evidence="3" key="1">
    <citation type="submission" date="2023-07" db="EMBL/GenBank/DDBJ databases">
        <title>Whole genome sequence analysis of rice epiphytic Sphingomonas sanguinis OsEp_Plm_15B2.</title>
        <authorList>
            <person name="Sahu K.P."/>
            <person name="Asharani P."/>
            <person name="Reddy B."/>
            <person name="Kumar A."/>
        </authorList>
    </citation>
    <scope>NUCLEOTIDE SEQUENCE [LARGE SCALE GENOMIC DNA]</scope>
    <source>
        <strain evidence="3">OsEp_Plm_15B2</strain>
    </source>
</reference>
<gene>
    <name evidence="2" type="ORF">N4G62_02145</name>
</gene>
<name>A0ABU5LLM1_9SPHN</name>
<protein>
    <submittedName>
        <fullName evidence="2">Uncharacterized protein</fullName>
    </submittedName>
</protein>
<keyword evidence="1" id="KW-0732">Signal</keyword>
<evidence type="ECO:0000313" key="2">
    <source>
        <dbReference type="EMBL" id="MDZ7280827.1"/>
    </source>
</evidence>
<feature type="chain" id="PRO_5046354648" evidence="1">
    <location>
        <begin position="22"/>
        <end position="362"/>
    </location>
</feature>
<comment type="caution">
    <text evidence="2">The sequence shown here is derived from an EMBL/GenBank/DDBJ whole genome shotgun (WGS) entry which is preliminary data.</text>
</comment>
<keyword evidence="3" id="KW-1185">Reference proteome</keyword>
<organism evidence="2 3">
    <name type="scientific">Sphingomonas sanguinis</name>
    <dbReference type="NCBI Taxonomy" id="33051"/>
    <lineage>
        <taxon>Bacteria</taxon>
        <taxon>Pseudomonadati</taxon>
        <taxon>Pseudomonadota</taxon>
        <taxon>Alphaproteobacteria</taxon>
        <taxon>Sphingomonadales</taxon>
        <taxon>Sphingomonadaceae</taxon>
        <taxon>Sphingomonas</taxon>
    </lineage>
</organism>
<evidence type="ECO:0000256" key="1">
    <source>
        <dbReference type="SAM" id="SignalP"/>
    </source>
</evidence>
<dbReference type="EMBL" id="JAOBTW010000002">
    <property type="protein sequence ID" value="MDZ7280827.1"/>
    <property type="molecule type" value="Genomic_DNA"/>
</dbReference>